<name>M1BNT2_SOLTU</name>
<evidence type="ECO:0000313" key="2">
    <source>
        <dbReference type="Proteomes" id="UP000011115"/>
    </source>
</evidence>
<dbReference type="Gramene" id="PGSC0003DMT400049466">
    <property type="protein sequence ID" value="PGSC0003DMT400049466"/>
    <property type="gene ID" value="PGSC0003DMG400019222"/>
</dbReference>
<protein>
    <submittedName>
        <fullName evidence="1">Uncharacterized protein</fullName>
    </submittedName>
</protein>
<dbReference type="EnsemblPlants" id="PGSC0003DMT400049466">
    <property type="protein sequence ID" value="PGSC0003DMT400049466"/>
    <property type="gene ID" value="PGSC0003DMG400019222"/>
</dbReference>
<organism evidence="1 2">
    <name type="scientific">Solanum tuberosum</name>
    <name type="common">Potato</name>
    <dbReference type="NCBI Taxonomy" id="4113"/>
    <lineage>
        <taxon>Eukaryota</taxon>
        <taxon>Viridiplantae</taxon>
        <taxon>Streptophyta</taxon>
        <taxon>Embryophyta</taxon>
        <taxon>Tracheophyta</taxon>
        <taxon>Spermatophyta</taxon>
        <taxon>Magnoliopsida</taxon>
        <taxon>eudicotyledons</taxon>
        <taxon>Gunneridae</taxon>
        <taxon>Pentapetalae</taxon>
        <taxon>asterids</taxon>
        <taxon>lamiids</taxon>
        <taxon>Solanales</taxon>
        <taxon>Solanaceae</taxon>
        <taxon>Solanoideae</taxon>
        <taxon>Solaneae</taxon>
        <taxon>Solanum</taxon>
    </lineage>
</organism>
<reference evidence="1" key="2">
    <citation type="submission" date="2015-06" db="UniProtKB">
        <authorList>
            <consortium name="EnsemblPlants"/>
        </authorList>
    </citation>
    <scope>IDENTIFICATION</scope>
    <source>
        <strain evidence="1">DM1-3 516 R44</strain>
    </source>
</reference>
<dbReference type="Proteomes" id="UP000011115">
    <property type="component" value="Unassembled WGS sequence"/>
</dbReference>
<dbReference type="HOGENOM" id="CLU_3110159_0_0_1"/>
<keyword evidence="2" id="KW-1185">Reference proteome</keyword>
<dbReference type="InParanoid" id="M1BNT2"/>
<dbReference type="AlphaFoldDB" id="M1BNT2"/>
<evidence type="ECO:0000313" key="1">
    <source>
        <dbReference type="EnsemblPlants" id="PGSC0003DMT400049466"/>
    </source>
</evidence>
<reference evidence="2" key="1">
    <citation type="journal article" date="2011" name="Nature">
        <title>Genome sequence and analysis of the tuber crop potato.</title>
        <authorList>
            <consortium name="The Potato Genome Sequencing Consortium"/>
        </authorList>
    </citation>
    <scope>NUCLEOTIDE SEQUENCE [LARGE SCALE GENOMIC DNA]</scope>
    <source>
        <strain evidence="2">cv. DM1-3 516 R44</strain>
    </source>
</reference>
<proteinExistence type="predicted"/>
<accession>M1BNT2</accession>
<sequence>MTKILLFRPSTLVMPLFSSQVMPSAFMDIVHYSINLIEASRCQIVLQLGVV</sequence>
<dbReference type="PaxDb" id="4113-PGSC0003DMT400049466"/>